<keyword evidence="2" id="KW-1185">Reference proteome</keyword>
<proteinExistence type="predicted"/>
<dbReference type="Proteomes" id="UP000054477">
    <property type="component" value="Unassembled WGS sequence"/>
</dbReference>
<dbReference type="HOGENOM" id="CLU_082469_0_0_1"/>
<accession>A0A0C9XXF3</accession>
<dbReference type="AlphaFoldDB" id="A0A0C9XXF3"/>
<dbReference type="OrthoDB" id="3051534at2759"/>
<dbReference type="STRING" id="1095629.A0A0C9XXF3"/>
<name>A0A0C9XXF3_9AGAR</name>
<reference evidence="1 2" key="1">
    <citation type="submission" date="2014-04" db="EMBL/GenBank/DDBJ databases">
        <authorList>
            <consortium name="DOE Joint Genome Institute"/>
            <person name="Kuo A."/>
            <person name="Kohler A."/>
            <person name="Nagy L.G."/>
            <person name="Floudas D."/>
            <person name="Copeland A."/>
            <person name="Barry K.W."/>
            <person name="Cichocki N."/>
            <person name="Veneault-Fourrey C."/>
            <person name="LaButti K."/>
            <person name="Lindquist E.A."/>
            <person name="Lipzen A."/>
            <person name="Lundell T."/>
            <person name="Morin E."/>
            <person name="Murat C."/>
            <person name="Sun H."/>
            <person name="Tunlid A."/>
            <person name="Henrissat B."/>
            <person name="Grigoriev I.V."/>
            <person name="Hibbett D.S."/>
            <person name="Martin F."/>
            <person name="Nordberg H.P."/>
            <person name="Cantor M.N."/>
            <person name="Hua S.X."/>
        </authorList>
    </citation>
    <scope>NUCLEOTIDE SEQUENCE [LARGE SCALE GENOMIC DNA]</scope>
    <source>
        <strain evidence="1 2">LaAM-08-1</strain>
    </source>
</reference>
<sequence>MTNTSNDPSPPASGSIPDDFMCQYHEPQMMMSQMLLSQNISPQIQTPTAVAPQSIFVPLPPFTSINSEPSPGKSSLYHHFPTIKASMLLDIAHHEFKPKDLFKLDSHFRERGDPDKGEDSKSHAGLPKEYLSLSSLLTPLLTYFRVLENFAASAGDLEATCVIADGTAIYMAHILVLHQQYQWGAVLQYHFDFHYLRRPEMRDGDYSGWARTDAELMNRHLFGHFKVASEGDSGSSASTSKTRAEQVCFAFNKGECTTSPCPGGCVHKCRKCSAMGHGEKDCKKT</sequence>
<protein>
    <recommendedName>
        <fullName evidence="3">CCHC-type domain-containing protein</fullName>
    </recommendedName>
</protein>
<evidence type="ECO:0008006" key="3">
    <source>
        <dbReference type="Google" id="ProtNLM"/>
    </source>
</evidence>
<reference evidence="2" key="2">
    <citation type="submission" date="2015-01" db="EMBL/GenBank/DDBJ databases">
        <title>Evolutionary Origins and Diversification of the Mycorrhizal Mutualists.</title>
        <authorList>
            <consortium name="DOE Joint Genome Institute"/>
            <consortium name="Mycorrhizal Genomics Consortium"/>
            <person name="Kohler A."/>
            <person name="Kuo A."/>
            <person name="Nagy L.G."/>
            <person name="Floudas D."/>
            <person name="Copeland A."/>
            <person name="Barry K.W."/>
            <person name="Cichocki N."/>
            <person name="Veneault-Fourrey C."/>
            <person name="LaButti K."/>
            <person name="Lindquist E.A."/>
            <person name="Lipzen A."/>
            <person name="Lundell T."/>
            <person name="Morin E."/>
            <person name="Murat C."/>
            <person name="Riley R."/>
            <person name="Ohm R."/>
            <person name="Sun H."/>
            <person name="Tunlid A."/>
            <person name="Henrissat B."/>
            <person name="Grigoriev I.V."/>
            <person name="Hibbett D.S."/>
            <person name="Martin F."/>
        </authorList>
    </citation>
    <scope>NUCLEOTIDE SEQUENCE [LARGE SCALE GENOMIC DNA]</scope>
    <source>
        <strain evidence="2">LaAM-08-1</strain>
    </source>
</reference>
<evidence type="ECO:0000313" key="2">
    <source>
        <dbReference type="Proteomes" id="UP000054477"/>
    </source>
</evidence>
<dbReference type="EMBL" id="KN838623">
    <property type="protein sequence ID" value="KIK00518.1"/>
    <property type="molecule type" value="Genomic_DNA"/>
</dbReference>
<organism evidence="1 2">
    <name type="scientific">Laccaria amethystina LaAM-08-1</name>
    <dbReference type="NCBI Taxonomy" id="1095629"/>
    <lineage>
        <taxon>Eukaryota</taxon>
        <taxon>Fungi</taxon>
        <taxon>Dikarya</taxon>
        <taxon>Basidiomycota</taxon>
        <taxon>Agaricomycotina</taxon>
        <taxon>Agaricomycetes</taxon>
        <taxon>Agaricomycetidae</taxon>
        <taxon>Agaricales</taxon>
        <taxon>Agaricineae</taxon>
        <taxon>Hydnangiaceae</taxon>
        <taxon>Laccaria</taxon>
    </lineage>
</organism>
<evidence type="ECO:0000313" key="1">
    <source>
        <dbReference type="EMBL" id="KIK00518.1"/>
    </source>
</evidence>
<gene>
    <name evidence="1" type="ORF">K443DRAFT_664847</name>
</gene>